<dbReference type="EMBL" id="JBEWTB010000002">
    <property type="protein sequence ID" value="MET4756471.1"/>
    <property type="molecule type" value="Genomic_DNA"/>
</dbReference>
<evidence type="ECO:0000259" key="1">
    <source>
        <dbReference type="Pfam" id="PF01170"/>
    </source>
</evidence>
<name>A0ABV2SFD4_9GAMM</name>
<dbReference type="RefSeq" id="WP_354010811.1">
    <property type="nucleotide sequence ID" value="NZ_JBEWTA010000001.1"/>
</dbReference>
<evidence type="ECO:0000313" key="2">
    <source>
        <dbReference type="EMBL" id="MET4756471.1"/>
    </source>
</evidence>
<dbReference type="Pfam" id="PF01170">
    <property type="entry name" value="UPF0020"/>
    <property type="match status" value="1"/>
</dbReference>
<reference evidence="2 3" key="1">
    <citation type="submission" date="2024-06" db="EMBL/GenBank/DDBJ databases">
        <title>Genomic Encyclopedia of Type Strains, Phase V (KMG-V): Genome sequencing to study the core and pangenomes of soil and plant-associated prokaryotes.</title>
        <authorList>
            <person name="Whitman W."/>
        </authorList>
    </citation>
    <scope>NUCLEOTIDE SEQUENCE [LARGE SCALE GENOMIC DNA]</scope>
    <source>
        <strain evidence="2 3">NE40</strain>
    </source>
</reference>
<dbReference type="InterPro" id="IPR000241">
    <property type="entry name" value="RlmKL-like_Mtase"/>
</dbReference>
<organism evidence="2 3">
    <name type="scientific">Endozoicomonas lisbonensis</name>
    <dbReference type="NCBI Taxonomy" id="3120522"/>
    <lineage>
        <taxon>Bacteria</taxon>
        <taxon>Pseudomonadati</taxon>
        <taxon>Pseudomonadota</taxon>
        <taxon>Gammaproteobacteria</taxon>
        <taxon>Oceanospirillales</taxon>
        <taxon>Endozoicomonadaceae</taxon>
        <taxon>Endozoicomonas</taxon>
    </lineage>
</organism>
<sequence length="354" mass="39901">MLASCQFKQTVFFMRHYAILANPGHNRIYFDTALTIACNEIRAITEARDIEISDIGERDLNLPACICFSTEAPLNSKALKALSASSIYYAIFEILEQGLLRPLAVEPFQTFPESLNQILKYTGKTNEQFTRMMVNLALSACKTGSEQITLIDPMCGKGTTLFEGMVRGFNVVGIEINDKWTQEIQAYLINYLKKGRYKHTKAKERRTHSGKRLSDGFTLETAATKEDFSNGKTQILKVFPADTRHTQFLAKKNSCDILVSDLPYGVQHGSKNAKDPKLDRSPVELLKEAAPAWKVVMKQKGALVISFNEFTLKWKEAEEALTEAGFKVLGEEPYINYLHRVDQSINRNLIVAIK</sequence>
<dbReference type="Gene3D" id="3.40.50.150">
    <property type="entry name" value="Vaccinia Virus protein VP39"/>
    <property type="match status" value="1"/>
</dbReference>
<evidence type="ECO:0000313" key="3">
    <source>
        <dbReference type="Proteomes" id="UP001549366"/>
    </source>
</evidence>
<dbReference type="InterPro" id="IPR029063">
    <property type="entry name" value="SAM-dependent_MTases_sf"/>
</dbReference>
<keyword evidence="3" id="KW-1185">Reference proteome</keyword>
<accession>A0ABV2SFD4</accession>
<proteinExistence type="predicted"/>
<dbReference type="Proteomes" id="UP001549366">
    <property type="component" value="Unassembled WGS sequence"/>
</dbReference>
<comment type="caution">
    <text evidence="2">The sequence shown here is derived from an EMBL/GenBank/DDBJ whole genome shotgun (WGS) entry which is preliminary data.</text>
</comment>
<protein>
    <recommendedName>
        <fullName evidence="1">Ribosomal RNA large subunit methyltransferase K/L-like methyltransferase domain-containing protein</fullName>
    </recommendedName>
</protein>
<feature type="domain" description="Ribosomal RNA large subunit methyltransferase K/L-like methyltransferase" evidence="1">
    <location>
        <begin position="126"/>
        <end position="308"/>
    </location>
</feature>
<gene>
    <name evidence="2" type="ORF">V5J35_001663</name>
</gene>
<dbReference type="SUPFAM" id="SSF53335">
    <property type="entry name" value="S-adenosyl-L-methionine-dependent methyltransferases"/>
    <property type="match status" value="1"/>
</dbReference>